<dbReference type="PANTHER" id="PTHR46383:SF1">
    <property type="entry name" value="ASPARTATE AMINOTRANSFERASE"/>
    <property type="match status" value="1"/>
</dbReference>
<gene>
    <name evidence="9" type="ORF">L6E24_06610</name>
</gene>
<reference evidence="9" key="1">
    <citation type="submission" date="2022-04" db="EMBL/GenBank/DDBJ databases">
        <title>Complete genome of Methanoplanus endosymbiosus DSM 3599.</title>
        <authorList>
            <person name="Chen S.-C."/>
            <person name="You Y.-T."/>
            <person name="Zhou Y.-Z."/>
            <person name="Lai M.-C."/>
        </authorList>
    </citation>
    <scope>NUCLEOTIDE SEQUENCE</scope>
    <source>
        <strain evidence="9">DSM 3599</strain>
    </source>
</reference>
<name>A0A9E7TLF6_9EURY</name>
<evidence type="ECO:0000256" key="4">
    <source>
        <dbReference type="ARBA" id="ARBA00022576"/>
    </source>
</evidence>
<protein>
    <recommendedName>
        <fullName evidence="7">Aminotransferase</fullName>
        <ecNumber evidence="7">2.6.1.-</ecNumber>
    </recommendedName>
</protein>
<dbReference type="InterPro" id="IPR050596">
    <property type="entry name" value="AspAT/PAT-like"/>
</dbReference>
<comment type="similarity">
    <text evidence="2 7">Belongs to the class-I pyridoxal-phosphate-dependent aminotransferase family.</text>
</comment>
<dbReference type="AlphaFoldDB" id="A0A9E7TLF6"/>
<dbReference type="PROSITE" id="PS00105">
    <property type="entry name" value="AA_TRANSFER_CLASS_1"/>
    <property type="match status" value="1"/>
</dbReference>
<dbReference type="SUPFAM" id="SSF53383">
    <property type="entry name" value="PLP-dependent transferases"/>
    <property type="match status" value="1"/>
</dbReference>
<comment type="subunit">
    <text evidence="3">Homodimer.</text>
</comment>
<evidence type="ECO:0000256" key="7">
    <source>
        <dbReference type="RuleBase" id="RU000481"/>
    </source>
</evidence>
<dbReference type="KEGG" id="mend:L6E24_06610"/>
<dbReference type="InterPro" id="IPR015422">
    <property type="entry name" value="PyrdxlP-dep_Trfase_small"/>
</dbReference>
<accession>A0A9E7TLF6</accession>
<evidence type="ECO:0000259" key="8">
    <source>
        <dbReference type="Pfam" id="PF00155"/>
    </source>
</evidence>
<organism evidence="9 10">
    <name type="scientific">Methanoplanus endosymbiosus</name>
    <dbReference type="NCBI Taxonomy" id="33865"/>
    <lineage>
        <taxon>Archaea</taxon>
        <taxon>Methanobacteriati</taxon>
        <taxon>Methanobacteriota</taxon>
        <taxon>Stenosarchaea group</taxon>
        <taxon>Methanomicrobia</taxon>
        <taxon>Methanomicrobiales</taxon>
        <taxon>Methanomicrobiaceae</taxon>
        <taxon>Methanoplanus</taxon>
    </lineage>
</organism>
<dbReference type="EC" id="2.6.1.-" evidence="7"/>
<dbReference type="EMBL" id="CP096115">
    <property type="protein sequence ID" value="UUX93779.1"/>
    <property type="molecule type" value="Genomic_DNA"/>
</dbReference>
<dbReference type="CDD" id="cd00609">
    <property type="entry name" value="AAT_like"/>
    <property type="match status" value="1"/>
</dbReference>
<evidence type="ECO:0000256" key="2">
    <source>
        <dbReference type="ARBA" id="ARBA00007441"/>
    </source>
</evidence>
<dbReference type="InterPro" id="IPR004838">
    <property type="entry name" value="NHTrfase_class1_PyrdxlP-BS"/>
</dbReference>
<dbReference type="GO" id="GO:0008483">
    <property type="term" value="F:transaminase activity"/>
    <property type="evidence" value="ECO:0007669"/>
    <property type="project" value="UniProtKB-KW"/>
</dbReference>
<keyword evidence="4 7" id="KW-0032">Aminotransferase</keyword>
<evidence type="ECO:0000313" key="10">
    <source>
        <dbReference type="Proteomes" id="UP001060368"/>
    </source>
</evidence>
<dbReference type="Gene3D" id="3.90.1150.10">
    <property type="entry name" value="Aspartate Aminotransferase, domain 1"/>
    <property type="match status" value="1"/>
</dbReference>
<dbReference type="FunFam" id="3.40.640.10:FF:000033">
    <property type="entry name" value="Aspartate aminotransferase"/>
    <property type="match status" value="1"/>
</dbReference>
<evidence type="ECO:0000256" key="1">
    <source>
        <dbReference type="ARBA" id="ARBA00001933"/>
    </source>
</evidence>
<dbReference type="Proteomes" id="UP001060368">
    <property type="component" value="Chromosome"/>
</dbReference>
<evidence type="ECO:0000313" key="9">
    <source>
        <dbReference type="EMBL" id="UUX93779.1"/>
    </source>
</evidence>
<dbReference type="GeneID" id="74307355"/>
<dbReference type="Pfam" id="PF00155">
    <property type="entry name" value="Aminotran_1_2"/>
    <property type="match status" value="1"/>
</dbReference>
<dbReference type="GO" id="GO:0006520">
    <property type="term" value="P:amino acid metabolic process"/>
    <property type="evidence" value="ECO:0007669"/>
    <property type="project" value="InterPro"/>
</dbReference>
<dbReference type="GO" id="GO:0030170">
    <property type="term" value="F:pyridoxal phosphate binding"/>
    <property type="evidence" value="ECO:0007669"/>
    <property type="project" value="InterPro"/>
</dbReference>
<dbReference type="InterPro" id="IPR015424">
    <property type="entry name" value="PyrdxlP-dep_Trfase"/>
</dbReference>
<dbReference type="Gene3D" id="3.40.640.10">
    <property type="entry name" value="Type I PLP-dependent aspartate aminotransferase-like (Major domain)"/>
    <property type="match status" value="1"/>
</dbReference>
<comment type="cofactor">
    <cofactor evidence="1 7">
        <name>pyridoxal 5'-phosphate</name>
        <dbReference type="ChEBI" id="CHEBI:597326"/>
    </cofactor>
</comment>
<evidence type="ECO:0000256" key="3">
    <source>
        <dbReference type="ARBA" id="ARBA00011738"/>
    </source>
</evidence>
<sequence length="378" mass="41585">MRKLSEKIQGLPPSATIEITDKARRMKKEGIDVISLSIGEPDFDTPGHITEACINALKEGKTHYESSRGIPELCSAISDKLKTENRIPTSPENIIVSCGAKDTIYEGVQACINPGDEVLILDPSWVSYDPIVMLADGKPVHHPLDDVHFQLKDDVLEKITPKTRMLIFNTPSNPAGSVLNSDSLSLIKDICEDNDIIALADEIYEKLIYGKEHISVASLGDMYERTITVNGFSKAYAMTGWRIGYASAPDEIIRPMTKIQQHTISHPTTFAMWGAVAALKGDQSCVESMRQEFDSRRKYITGALSDMGMRTAPAEGAFYAYVNTGGNDTEVAARWLDEAHVAATPGTAFNTPGWIRLSYAAGTDRLREAMRRISELSD</sequence>
<dbReference type="PANTHER" id="PTHR46383">
    <property type="entry name" value="ASPARTATE AMINOTRANSFERASE"/>
    <property type="match status" value="1"/>
</dbReference>
<keyword evidence="5 7" id="KW-0808">Transferase</keyword>
<keyword evidence="6" id="KW-0663">Pyridoxal phosphate</keyword>
<dbReference type="RefSeq" id="WP_257743914.1">
    <property type="nucleotide sequence ID" value="NZ_CP096115.1"/>
</dbReference>
<feature type="domain" description="Aminotransferase class I/classII large" evidence="8">
    <location>
        <begin position="32"/>
        <end position="370"/>
    </location>
</feature>
<proteinExistence type="inferred from homology"/>
<dbReference type="InterPro" id="IPR015421">
    <property type="entry name" value="PyrdxlP-dep_Trfase_major"/>
</dbReference>
<dbReference type="InterPro" id="IPR004839">
    <property type="entry name" value="Aminotransferase_I/II_large"/>
</dbReference>
<keyword evidence="10" id="KW-1185">Reference proteome</keyword>
<evidence type="ECO:0000256" key="6">
    <source>
        <dbReference type="ARBA" id="ARBA00022898"/>
    </source>
</evidence>
<evidence type="ECO:0000256" key="5">
    <source>
        <dbReference type="ARBA" id="ARBA00022679"/>
    </source>
</evidence>